<feature type="non-terminal residue" evidence="1">
    <location>
        <position position="1"/>
    </location>
</feature>
<dbReference type="EMBL" id="CAJNNV010025995">
    <property type="protein sequence ID" value="CAE8616890.1"/>
    <property type="molecule type" value="Genomic_DNA"/>
</dbReference>
<keyword evidence="2" id="KW-1185">Reference proteome</keyword>
<comment type="caution">
    <text evidence="1">The sequence shown here is derived from an EMBL/GenBank/DDBJ whole genome shotgun (WGS) entry which is preliminary data.</text>
</comment>
<organism evidence="1 2">
    <name type="scientific">Polarella glacialis</name>
    <name type="common">Dinoflagellate</name>
    <dbReference type="NCBI Taxonomy" id="89957"/>
    <lineage>
        <taxon>Eukaryota</taxon>
        <taxon>Sar</taxon>
        <taxon>Alveolata</taxon>
        <taxon>Dinophyceae</taxon>
        <taxon>Suessiales</taxon>
        <taxon>Suessiaceae</taxon>
        <taxon>Polarella</taxon>
    </lineage>
</organism>
<reference evidence="1" key="1">
    <citation type="submission" date="2021-02" db="EMBL/GenBank/DDBJ databases">
        <authorList>
            <person name="Dougan E. K."/>
            <person name="Rhodes N."/>
            <person name="Thang M."/>
            <person name="Chan C."/>
        </authorList>
    </citation>
    <scope>NUCLEOTIDE SEQUENCE</scope>
</reference>
<proteinExistence type="predicted"/>
<gene>
    <name evidence="1" type="ORF">PGLA1383_LOCUS34558</name>
</gene>
<evidence type="ECO:0000313" key="1">
    <source>
        <dbReference type="EMBL" id="CAE8616890.1"/>
    </source>
</evidence>
<dbReference type="AlphaFoldDB" id="A0A813G200"/>
<name>A0A813G200_POLGL</name>
<accession>A0A813G200</accession>
<dbReference type="Proteomes" id="UP000654075">
    <property type="component" value="Unassembled WGS sequence"/>
</dbReference>
<sequence length="140" mass="15775">AKPATLKHLADLAMRSLSSWEAGEKVTRRNWLSEPVLWCSRWEHKGDLCANSEGSFLSSFVIVKPEEFVKVIQNQKSALIDVTIYARCFVKELATRGEFLSDLADPEETLSAAVNRFGFGRKNAKQFVLPTDKRFDNVAP</sequence>
<evidence type="ECO:0000313" key="2">
    <source>
        <dbReference type="Proteomes" id="UP000654075"/>
    </source>
</evidence>
<protein>
    <submittedName>
        <fullName evidence="1">Uncharacterized protein</fullName>
    </submittedName>
</protein>